<dbReference type="HOGENOM" id="CLU_2197316_0_0_1"/>
<sequence>MKFFAFAPLLAFAAVVQASCPSAMPLSLCCQSLEPFSDNEYVWENVCGITVPDTSLLTASGCEVSTTCETEDTYAACCEEYLSCPSGSTDGAIGYNCTGYAVENSEDSIVVRLH</sequence>
<protein>
    <recommendedName>
        <fullName evidence="4">Hydrophobin</fullName>
    </recommendedName>
</protein>
<dbReference type="AlphaFoldDB" id="S8E4B3"/>
<accession>S8E4B3</accession>
<keyword evidence="3" id="KW-1185">Reference proteome</keyword>
<evidence type="ECO:0000313" key="3">
    <source>
        <dbReference type="Proteomes" id="UP000015241"/>
    </source>
</evidence>
<feature type="signal peptide" evidence="1">
    <location>
        <begin position="1"/>
        <end position="18"/>
    </location>
</feature>
<dbReference type="OrthoDB" id="2783307at2759"/>
<evidence type="ECO:0000256" key="1">
    <source>
        <dbReference type="SAM" id="SignalP"/>
    </source>
</evidence>
<dbReference type="EMBL" id="KE504155">
    <property type="protein sequence ID" value="EPS99607.1"/>
    <property type="molecule type" value="Genomic_DNA"/>
</dbReference>
<evidence type="ECO:0000313" key="2">
    <source>
        <dbReference type="EMBL" id="EPS99607.1"/>
    </source>
</evidence>
<proteinExistence type="predicted"/>
<reference evidence="2 3" key="1">
    <citation type="journal article" date="2012" name="Science">
        <title>The Paleozoic origin of enzymatic lignin decomposition reconstructed from 31 fungal genomes.</title>
        <authorList>
            <person name="Floudas D."/>
            <person name="Binder M."/>
            <person name="Riley R."/>
            <person name="Barry K."/>
            <person name="Blanchette R.A."/>
            <person name="Henrissat B."/>
            <person name="Martinez A.T."/>
            <person name="Otillar R."/>
            <person name="Spatafora J.W."/>
            <person name="Yadav J.S."/>
            <person name="Aerts A."/>
            <person name="Benoit I."/>
            <person name="Boyd A."/>
            <person name="Carlson A."/>
            <person name="Copeland A."/>
            <person name="Coutinho P.M."/>
            <person name="de Vries R.P."/>
            <person name="Ferreira P."/>
            <person name="Findley K."/>
            <person name="Foster B."/>
            <person name="Gaskell J."/>
            <person name="Glotzer D."/>
            <person name="Gorecki P."/>
            <person name="Heitman J."/>
            <person name="Hesse C."/>
            <person name="Hori C."/>
            <person name="Igarashi K."/>
            <person name="Jurgens J.A."/>
            <person name="Kallen N."/>
            <person name="Kersten P."/>
            <person name="Kohler A."/>
            <person name="Kuees U."/>
            <person name="Kumar T.K.A."/>
            <person name="Kuo A."/>
            <person name="LaButti K."/>
            <person name="Larrondo L.F."/>
            <person name="Lindquist E."/>
            <person name="Ling A."/>
            <person name="Lombard V."/>
            <person name="Lucas S."/>
            <person name="Lundell T."/>
            <person name="Martin R."/>
            <person name="McLaughlin D.J."/>
            <person name="Morgenstern I."/>
            <person name="Morin E."/>
            <person name="Murat C."/>
            <person name="Nagy L.G."/>
            <person name="Nolan M."/>
            <person name="Ohm R.A."/>
            <person name="Patyshakuliyeva A."/>
            <person name="Rokas A."/>
            <person name="Ruiz-Duenas F.J."/>
            <person name="Sabat G."/>
            <person name="Salamov A."/>
            <person name="Samejima M."/>
            <person name="Schmutz J."/>
            <person name="Slot J.C."/>
            <person name="St John F."/>
            <person name="Stenlid J."/>
            <person name="Sun H."/>
            <person name="Sun S."/>
            <person name="Syed K."/>
            <person name="Tsang A."/>
            <person name="Wiebenga A."/>
            <person name="Young D."/>
            <person name="Pisabarro A."/>
            <person name="Eastwood D.C."/>
            <person name="Martin F."/>
            <person name="Cullen D."/>
            <person name="Grigoriev I.V."/>
            <person name="Hibbett D.S."/>
        </authorList>
    </citation>
    <scope>NUCLEOTIDE SEQUENCE</scope>
    <source>
        <strain evidence="3">FP-58527</strain>
    </source>
</reference>
<dbReference type="InParanoid" id="S8E4B3"/>
<evidence type="ECO:0008006" key="4">
    <source>
        <dbReference type="Google" id="ProtNLM"/>
    </source>
</evidence>
<feature type="chain" id="PRO_5004550156" description="Hydrophobin" evidence="1">
    <location>
        <begin position="19"/>
        <end position="114"/>
    </location>
</feature>
<organism evidence="2 3">
    <name type="scientific">Fomitopsis schrenkii</name>
    <name type="common">Brown rot fungus</name>
    <dbReference type="NCBI Taxonomy" id="2126942"/>
    <lineage>
        <taxon>Eukaryota</taxon>
        <taxon>Fungi</taxon>
        <taxon>Dikarya</taxon>
        <taxon>Basidiomycota</taxon>
        <taxon>Agaricomycotina</taxon>
        <taxon>Agaricomycetes</taxon>
        <taxon>Polyporales</taxon>
        <taxon>Fomitopsis</taxon>
    </lineage>
</organism>
<gene>
    <name evidence="2" type="ORF">FOMPIDRAFT_1050401</name>
</gene>
<name>S8E4B3_FOMSC</name>
<keyword evidence="1" id="KW-0732">Signal</keyword>
<dbReference type="eggNOG" id="ENOG502RD60">
    <property type="taxonomic scope" value="Eukaryota"/>
</dbReference>
<dbReference type="Proteomes" id="UP000015241">
    <property type="component" value="Unassembled WGS sequence"/>
</dbReference>